<evidence type="ECO:0000313" key="7">
    <source>
        <dbReference type="Proteomes" id="UP000775547"/>
    </source>
</evidence>
<organism evidence="6 7">
    <name type="scientific">Asterophora parasitica</name>
    <dbReference type="NCBI Taxonomy" id="117018"/>
    <lineage>
        <taxon>Eukaryota</taxon>
        <taxon>Fungi</taxon>
        <taxon>Dikarya</taxon>
        <taxon>Basidiomycota</taxon>
        <taxon>Agaricomycotina</taxon>
        <taxon>Agaricomycetes</taxon>
        <taxon>Agaricomycetidae</taxon>
        <taxon>Agaricales</taxon>
        <taxon>Tricholomatineae</taxon>
        <taxon>Lyophyllaceae</taxon>
        <taxon>Asterophora</taxon>
    </lineage>
</organism>
<gene>
    <name evidence="6" type="ORF">DXG03_000085</name>
</gene>
<dbReference type="GO" id="GO:0005739">
    <property type="term" value="C:mitochondrion"/>
    <property type="evidence" value="ECO:0007669"/>
    <property type="project" value="TreeGrafter"/>
</dbReference>
<proteinExistence type="predicted"/>
<evidence type="ECO:0000256" key="1">
    <source>
        <dbReference type="ARBA" id="ARBA00022598"/>
    </source>
</evidence>
<name>A0A9P7GHL4_9AGAR</name>
<dbReference type="PANTHER" id="PTHR11659">
    <property type="entry name" value="GLUTAMYL-TRNA GLN AMIDOTRANSFERASE SUBUNIT B MITOCHONDRIAL AND PROKARYOTIC PET112-RELATED"/>
    <property type="match status" value="1"/>
</dbReference>
<dbReference type="AlphaFoldDB" id="A0A9P7GHL4"/>
<protein>
    <recommendedName>
        <fullName evidence="5">Asn/Gln amidotransferase domain-containing protein</fullName>
    </recommendedName>
</protein>
<dbReference type="GO" id="GO:0030956">
    <property type="term" value="C:glutamyl-tRNA(Gln) amidotransferase complex"/>
    <property type="evidence" value="ECO:0007669"/>
    <property type="project" value="TreeGrafter"/>
</dbReference>
<evidence type="ECO:0000313" key="6">
    <source>
        <dbReference type="EMBL" id="KAG5648738.1"/>
    </source>
</evidence>
<dbReference type="GO" id="GO:0032543">
    <property type="term" value="P:mitochondrial translation"/>
    <property type="evidence" value="ECO:0007669"/>
    <property type="project" value="TreeGrafter"/>
</dbReference>
<dbReference type="SMART" id="SM00845">
    <property type="entry name" value="GatB_Yqey"/>
    <property type="match status" value="1"/>
</dbReference>
<dbReference type="EMBL" id="JABCKV010000001">
    <property type="protein sequence ID" value="KAG5648738.1"/>
    <property type="molecule type" value="Genomic_DNA"/>
</dbReference>
<evidence type="ECO:0000256" key="3">
    <source>
        <dbReference type="ARBA" id="ARBA00022840"/>
    </source>
</evidence>
<evidence type="ECO:0000259" key="5">
    <source>
        <dbReference type="SMART" id="SM00845"/>
    </source>
</evidence>
<keyword evidence="7" id="KW-1185">Reference proteome</keyword>
<dbReference type="OrthoDB" id="1722066at2759"/>
<dbReference type="Pfam" id="PF02637">
    <property type="entry name" value="GatB_Yqey"/>
    <property type="match status" value="2"/>
</dbReference>
<comment type="caution">
    <text evidence="6">The sequence shown here is derived from an EMBL/GenBank/DDBJ whole genome shotgun (WGS) entry which is preliminary data.</text>
</comment>
<evidence type="ECO:0000256" key="4">
    <source>
        <dbReference type="ARBA" id="ARBA00022917"/>
    </source>
</evidence>
<accession>A0A9P7GHL4</accession>
<keyword evidence="4" id="KW-0648">Protein biosynthesis</keyword>
<keyword evidence="2" id="KW-0547">Nucleotide-binding</keyword>
<reference evidence="6" key="2">
    <citation type="submission" date="2021-10" db="EMBL/GenBank/DDBJ databases">
        <title>Phylogenomics reveals ancestral predisposition of the termite-cultivated fungus Termitomyces towards a domesticated lifestyle.</title>
        <authorList>
            <person name="Auxier B."/>
            <person name="Grum-Grzhimaylo A."/>
            <person name="Cardenas M.E."/>
            <person name="Lodge J.D."/>
            <person name="Laessoe T."/>
            <person name="Pedersen O."/>
            <person name="Smith M.E."/>
            <person name="Kuyper T.W."/>
            <person name="Franco-Molano E.A."/>
            <person name="Baroni T.J."/>
            <person name="Aanen D.K."/>
        </authorList>
    </citation>
    <scope>NUCLEOTIDE SEQUENCE</scope>
    <source>
        <strain evidence="6">AP01</strain>
        <tissue evidence="6">Mycelium</tissue>
    </source>
</reference>
<dbReference type="GO" id="GO:0050567">
    <property type="term" value="F:glutaminyl-tRNA synthase (glutamine-hydrolyzing) activity"/>
    <property type="evidence" value="ECO:0007669"/>
    <property type="project" value="TreeGrafter"/>
</dbReference>
<dbReference type="PANTHER" id="PTHR11659:SF0">
    <property type="entry name" value="GLUTAMYL-TRNA(GLN) AMIDOTRANSFERASE SUBUNIT B, MITOCHONDRIAL"/>
    <property type="match status" value="1"/>
</dbReference>
<dbReference type="InterPro" id="IPR023168">
    <property type="entry name" value="GatB_Yqey_C_2"/>
</dbReference>
<reference evidence="6" key="1">
    <citation type="submission" date="2020-07" db="EMBL/GenBank/DDBJ databases">
        <authorList>
            <person name="Nieuwenhuis M."/>
            <person name="Van De Peppel L.J.J."/>
        </authorList>
    </citation>
    <scope>NUCLEOTIDE SEQUENCE</scope>
    <source>
        <strain evidence="6">AP01</strain>
        <tissue evidence="6">Mycelium</tissue>
    </source>
</reference>
<dbReference type="InterPro" id="IPR003789">
    <property type="entry name" value="Asn/Gln_tRNA_amidoTrase-B-like"/>
</dbReference>
<dbReference type="Gene3D" id="1.10.10.410">
    <property type="match status" value="1"/>
</dbReference>
<feature type="domain" description="Asn/Gln amidotransferase" evidence="5">
    <location>
        <begin position="1"/>
        <end position="150"/>
    </location>
</feature>
<keyword evidence="1" id="KW-0436">Ligase</keyword>
<evidence type="ECO:0000256" key="2">
    <source>
        <dbReference type="ARBA" id="ARBA00022741"/>
    </source>
</evidence>
<keyword evidence="3" id="KW-0067">ATP-binding</keyword>
<dbReference type="SUPFAM" id="SSF89095">
    <property type="entry name" value="GatB/YqeY motif"/>
    <property type="match status" value="2"/>
</dbReference>
<dbReference type="Proteomes" id="UP000775547">
    <property type="component" value="Unassembled WGS sequence"/>
</dbReference>
<dbReference type="InterPro" id="IPR017959">
    <property type="entry name" value="Asn/Gln-tRNA_amidoTrfase_suB/E"/>
</dbReference>
<sequence length="154" mass="16421">MTHELLGQLAARRESFRDNHLSVEQLGDLIDMVQNKTITGTSGKILLRHMIAHPSKTPTKQIATELQLTAFAPPSHPASADDPAGLSIATSPSSGLQTLCADAIAALPAEADAVRNGNKNVLNKIVGRVMKDSRGRADAQAARARLEELILGRQ</sequence>
<dbReference type="GO" id="GO:0005524">
    <property type="term" value="F:ATP binding"/>
    <property type="evidence" value="ECO:0007669"/>
    <property type="project" value="UniProtKB-KW"/>
</dbReference>
<dbReference type="GO" id="GO:0070681">
    <property type="term" value="P:glutaminyl-tRNAGln biosynthesis via transamidation"/>
    <property type="evidence" value="ECO:0007669"/>
    <property type="project" value="TreeGrafter"/>
</dbReference>
<dbReference type="InterPro" id="IPR018027">
    <property type="entry name" value="Asn/Gln_amidotransferase"/>
</dbReference>